<dbReference type="RefSeq" id="XP_002959330.1">
    <property type="nucleotide sequence ID" value="XM_002959284.1"/>
</dbReference>
<reference evidence="1 2" key="1">
    <citation type="journal article" date="2010" name="Science">
        <title>Genomic analysis of organismal complexity in the multicellular green alga Volvox carteri.</title>
        <authorList>
            <person name="Prochnik S.E."/>
            <person name="Umen J."/>
            <person name="Nedelcu A.M."/>
            <person name="Hallmann A."/>
            <person name="Miller S.M."/>
            <person name="Nishii I."/>
            <person name="Ferris P."/>
            <person name="Kuo A."/>
            <person name="Mitros T."/>
            <person name="Fritz-Laylin L.K."/>
            <person name="Hellsten U."/>
            <person name="Chapman J."/>
            <person name="Simakov O."/>
            <person name="Rensing S.A."/>
            <person name="Terry A."/>
            <person name="Pangilinan J."/>
            <person name="Kapitonov V."/>
            <person name="Jurka J."/>
            <person name="Salamov A."/>
            <person name="Shapiro H."/>
            <person name="Schmutz J."/>
            <person name="Grimwood J."/>
            <person name="Lindquist E."/>
            <person name="Lucas S."/>
            <person name="Grigoriev I.V."/>
            <person name="Schmitt R."/>
            <person name="Kirk D."/>
            <person name="Rokhsar D.S."/>
        </authorList>
    </citation>
    <scope>NUCLEOTIDE SEQUENCE [LARGE SCALE GENOMIC DNA]</scope>
    <source>
        <strain evidence="2">f. Nagariensis / Eve</strain>
    </source>
</reference>
<dbReference type="InParanoid" id="D8UKZ3"/>
<dbReference type="Proteomes" id="UP000001058">
    <property type="component" value="Unassembled WGS sequence"/>
</dbReference>
<evidence type="ECO:0000313" key="1">
    <source>
        <dbReference type="EMBL" id="EFJ39609.1"/>
    </source>
</evidence>
<proteinExistence type="predicted"/>
<gene>
    <name evidence="1" type="ORF">VOLCADRAFT_100767</name>
</gene>
<organism evidence="2">
    <name type="scientific">Volvox carteri f. nagariensis</name>
    <dbReference type="NCBI Taxonomy" id="3068"/>
    <lineage>
        <taxon>Eukaryota</taxon>
        <taxon>Viridiplantae</taxon>
        <taxon>Chlorophyta</taxon>
        <taxon>core chlorophytes</taxon>
        <taxon>Chlorophyceae</taxon>
        <taxon>CS clade</taxon>
        <taxon>Chlamydomonadales</taxon>
        <taxon>Volvocaceae</taxon>
        <taxon>Volvox</taxon>
    </lineage>
</organism>
<dbReference type="GeneID" id="9626379"/>
<dbReference type="AlphaFoldDB" id="D8UKZ3"/>
<keyword evidence="2" id="KW-1185">Reference proteome</keyword>
<dbReference type="EMBL" id="GL378474">
    <property type="protein sequence ID" value="EFJ39609.1"/>
    <property type="molecule type" value="Genomic_DNA"/>
</dbReference>
<name>D8UKZ3_VOLCA</name>
<protein>
    <submittedName>
        <fullName evidence="1">Uncharacterized protein</fullName>
    </submittedName>
</protein>
<accession>D8UKZ3</accession>
<evidence type="ECO:0000313" key="2">
    <source>
        <dbReference type="Proteomes" id="UP000001058"/>
    </source>
</evidence>
<dbReference type="KEGG" id="vcn:VOLCADRAFT_100767"/>
<sequence length="131" mass="13458">MKCSHLWRVGIQELLLIQDGGVREDVAQQPVEPAKTNLDVSLSPVVQLKIGLGAAAVAAVVPDLQGDLGGSEELGSLATGAAGDSFTGSSMLPSTQGHGAGASKYGNPHCVHIAYDPYTVFINVANGFSEI</sequence>